<name>A0ABS6NJT3_9BURK</name>
<proteinExistence type="predicted"/>
<evidence type="ECO:0000256" key="7">
    <source>
        <dbReference type="SAM" id="Phobius"/>
    </source>
</evidence>
<dbReference type="PANTHER" id="PTHR43266">
    <property type="entry name" value="MACROLIDE-EFFLUX PROTEIN"/>
    <property type="match status" value="1"/>
</dbReference>
<keyword evidence="4 7" id="KW-0812">Transmembrane</keyword>
<feature type="transmembrane region" description="Helical" evidence="7">
    <location>
        <begin position="404"/>
        <end position="424"/>
    </location>
</feature>
<feature type="transmembrane region" description="Helical" evidence="7">
    <location>
        <begin position="21"/>
        <end position="45"/>
    </location>
</feature>
<evidence type="ECO:0000256" key="4">
    <source>
        <dbReference type="ARBA" id="ARBA00022692"/>
    </source>
</evidence>
<dbReference type="PANTHER" id="PTHR43266:SF2">
    <property type="entry name" value="MAJOR FACILITATOR SUPERFAMILY (MFS) PROFILE DOMAIN-CONTAINING PROTEIN"/>
    <property type="match status" value="1"/>
</dbReference>
<protein>
    <submittedName>
        <fullName evidence="8">MFS transporter</fullName>
    </submittedName>
</protein>
<sequence length="440" mass="48606">MKQQPLPHQFSLLKKRCFAPFFWTQFCGAANDNLYKFAITILLTYQWQTQWFPSSMAGVIIGGLFIFPFLLFSATSGQLADQYDKIRIMRNVKNAEIGIMLLATFGLYTQSVIILLVCIFLMGLHSTIFGPAKFAYLPQVLNDKSLMGGNALVSMGTFVSILLGNIAGGVLVAIPGYGHLWAAFACLLLAVAGRISAQFIPLLEKKPADNKINWNPFTETLKNLSIARKNPMIFKSMLLISWMWFFGAVFLALFPLFAKDILKGNEHVAAVLLVLFSVGVATGSLSCEKLGLKRSPLSLVPLGAAGMSLFTVDLYFSMTVPDTQKLLSAAEFITRPENWRTMFDLFMLSACAGVYSVPLYTFIQKTTLKTHTARIIGANNILNALFLIASALLTGLLLSLDFSVPVIFLIAGIVNILFSYALFLTESGFRKKPSETQRNF</sequence>
<dbReference type="Proteomes" id="UP000722165">
    <property type="component" value="Unassembled WGS sequence"/>
</dbReference>
<dbReference type="CDD" id="cd06173">
    <property type="entry name" value="MFS_MefA_like"/>
    <property type="match status" value="1"/>
</dbReference>
<feature type="transmembrane region" description="Helical" evidence="7">
    <location>
        <begin position="269"/>
        <end position="287"/>
    </location>
</feature>
<gene>
    <name evidence="8" type="ORF">KU392_01245</name>
</gene>
<keyword evidence="2" id="KW-0813">Transport</keyword>
<evidence type="ECO:0000256" key="6">
    <source>
        <dbReference type="ARBA" id="ARBA00023136"/>
    </source>
</evidence>
<comment type="subcellular location">
    <subcellularLocation>
        <location evidence="1">Cell membrane</location>
        <topology evidence="1">Multi-pass membrane protein</topology>
    </subcellularLocation>
</comment>
<comment type="caution">
    <text evidence="8">The sequence shown here is derived from an EMBL/GenBank/DDBJ whole genome shotgun (WGS) entry which is preliminary data.</text>
</comment>
<evidence type="ECO:0000256" key="2">
    <source>
        <dbReference type="ARBA" id="ARBA00022448"/>
    </source>
</evidence>
<evidence type="ECO:0000256" key="1">
    <source>
        <dbReference type="ARBA" id="ARBA00004651"/>
    </source>
</evidence>
<evidence type="ECO:0000256" key="3">
    <source>
        <dbReference type="ARBA" id="ARBA00022475"/>
    </source>
</evidence>
<feature type="transmembrane region" description="Helical" evidence="7">
    <location>
        <begin position="237"/>
        <end position="257"/>
    </location>
</feature>
<feature type="transmembrane region" description="Helical" evidence="7">
    <location>
        <begin position="299"/>
        <end position="318"/>
    </location>
</feature>
<dbReference type="EMBL" id="JAHSPR010000001">
    <property type="protein sequence ID" value="MBV4395877.1"/>
    <property type="molecule type" value="Genomic_DNA"/>
</dbReference>
<feature type="transmembrane region" description="Helical" evidence="7">
    <location>
        <begin position="149"/>
        <end position="174"/>
    </location>
</feature>
<dbReference type="InterPro" id="IPR010290">
    <property type="entry name" value="TM_effector"/>
</dbReference>
<feature type="transmembrane region" description="Helical" evidence="7">
    <location>
        <begin position="51"/>
        <end position="72"/>
    </location>
</feature>
<keyword evidence="5 7" id="KW-1133">Transmembrane helix</keyword>
<feature type="transmembrane region" description="Helical" evidence="7">
    <location>
        <begin position="345"/>
        <end position="363"/>
    </location>
</feature>
<dbReference type="Pfam" id="PF05977">
    <property type="entry name" value="MFS_3"/>
    <property type="match status" value="1"/>
</dbReference>
<evidence type="ECO:0000313" key="9">
    <source>
        <dbReference type="Proteomes" id="UP000722165"/>
    </source>
</evidence>
<keyword evidence="3" id="KW-1003">Cell membrane</keyword>
<feature type="transmembrane region" description="Helical" evidence="7">
    <location>
        <begin position="375"/>
        <end position="398"/>
    </location>
</feature>
<organism evidence="8 9">
    <name type="scientific">Advenella alkanexedens</name>
    <dbReference type="NCBI Taxonomy" id="1481665"/>
    <lineage>
        <taxon>Bacteria</taxon>
        <taxon>Pseudomonadati</taxon>
        <taxon>Pseudomonadota</taxon>
        <taxon>Betaproteobacteria</taxon>
        <taxon>Burkholderiales</taxon>
        <taxon>Alcaligenaceae</taxon>
    </lineage>
</organism>
<reference evidence="8 9" key="1">
    <citation type="submission" date="2021-06" db="EMBL/GenBank/DDBJ databases">
        <authorList>
            <person name="Lu T."/>
            <person name="Wang Q."/>
            <person name="Han X."/>
        </authorList>
    </citation>
    <scope>NUCLEOTIDE SEQUENCE [LARGE SCALE GENOMIC DNA]</scope>
    <source>
        <strain evidence="8 9">LAM0050</strain>
    </source>
</reference>
<dbReference type="RefSeq" id="WP_217734335.1">
    <property type="nucleotide sequence ID" value="NZ_JAHSPR010000001.1"/>
</dbReference>
<keyword evidence="6 7" id="KW-0472">Membrane</keyword>
<keyword evidence="9" id="KW-1185">Reference proteome</keyword>
<accession>A0ABS6NJT3</accession>
<evidence type="ECO:0000313" key="8">
    <source>
        <dbReference type="EMBL" id="MBV4395877.1"/>
    </source>
</evidence>
<evidence type="ECO:0000256" key="5">
    <source>
        <dbReference type="ARBA" id="ARBA00022989"/>
    </source>
</evidence>